<dbReference type="OrthoDB" id="196131at2759"/>
<dbReference type="InterPro" id="IPR027417">
    <property type="entry name" value="P-loop_NTPase"/>
</dbReference>
<dbReference type="EC" id="3.6.4.13" evidence="1"/>
<dbReference type="GO" id="GO:0003676">
    <property type="term" value="F:nucleic acid binding"/>
    <property type="evidence" value="ECO:0007669"/>
    <property type="project" value="InterPro"/>
</dbReference>
<dbReference type="GO" id="GO:0016787">
    <property type="term" value="F:hydrolase activity"/>
    <property type="evidence" value="ECO:0007669"/>
    <property type="project" value="UniProtKB-KW"/>
</dbReference>
<dbReference type="SUPFAM" id="SSF52540">
    <property type="entry name" value="P-loop containing nucleoside triphosphate hydrolases"/>
    <property type="match status" value="1"/>
</dbReference>
<dbReference type="GO" id="GO:0003724">
    <property type="term" value="F:RNA helicase activity"/>
    <property type="evidence" value="ECO:0007669"/>
    <property type="project" value="UniProtKB-EC"/>
</dbReference>
<comment type="caution">
    <text evidence="15">The sequence shown here is derived from an EMBL/GenBank/DDBJ whole genome shotgun (WGS) entry which is preliminary data.</text>
</comment>
<dbReference type="SMART" id="SM00487">
    <property type="entry name" value="DEXDc"/>
    <property type="match status" value="1"/>
</dbReference>
<accession>A0A1X2IVR8</accession>
<dbReference type="PROSITE" id="PS00039">
    <property type="entry name" value="DEAD_ATP_HELICASE"/>
    <property type="match status" value="1"/>
</dbReference>
<dbReference type="GO" id="GO:0005524">
    <property type="term" value="F:ATP binding"/>
    <property type="evidence" value="ECO:0007669"/>
    <property type="project" value="UniProtKB-KW"/>
</dbReference>
<feature type="short sequence motif" description="Q motif" evidence="10">
    <location>
        <begin position="67"/>
        <end position="95"/>
    </location>
</feature>
<evidence type="ECO:0000256" key="2">
    <source>
        <dbReference type="ARBA" id="ARBA00022741"/>
    </source>
</evidence>
<evidence type="ECO:0000259" key="13">
    <source>
        <dbReference type="PROSITE" id="PS51194"/>
    </source>
</evidence>
<evidence type="ECO:0000256" key="4">
    <source>
        <dbReference type="ARBA" id="ARBA00022806"/>
    </source>
</evidence>
<dbReference type="SMART" id="SM00490">
    <property type="entry name" value="HELICc"/>
    <property type="match status" value="1"/>
</dbReference>
<dbReference type="InterPro" id="IPR001650">
    <property type="entry name" value="Helicase_C-like"/>
</dbReference>
<reference evidence="15 16" key="1">
    <citation type="submission" date="2016-07" db="EMBL/GenBank/DDBJ databases">
        <title>Pervasive Adenine N6-methylation of Active Genes in Fungi.</title>
        <authorList>
            <consortium name="DOE Joint Genome Institute"/>
            <person name="Mondo S.J."/>
            <person name="Dannebaum R.O."/>
            <person name="Kuo R.C."/>
            <person name="Labutti K."/>
            <person name="Haridas S."/>
            <person name="Kuo A."/>
            <person name="Salamov A."/>
            <person name="Ahrendt S.R."/>
            <person name="Lipzen A."/>
            <person name="Sullivan W."/>
            <person name="Andreopoulos W.B."/>
            <person name="Clum A."/>
            <person name="Lindquist E."/>
            <person name="Daum C."/>
            <person name="Ramamoorthy G.K."/>
            <person name="Gryganskyi A."/>
            <person name="Culley D."/>
            <person name="Magnuson J.K."/>
            <person name="James T.Y."/>
            <person name="O'Malley M.A."/>
            <person name="Stajich J.E."/>
            <person name="Spatafora J.W."/>
            <person name="Visel A."/>
            <person name="Grigoriev I.V."/>
        </authorList>
    </citation>
    <scope>NUCLEOTIDE SEQUENCE [LARGE SCALE GENOMIC DNA]</scope>
    <source>
        <strain evidence="15 16">NRRL 1336</strain>
    </source>
</reference>
<dbReference type="PROSITE" id="PS51194">
    <property type="entry name" value="HELICASE_CTER"/>
    <property type="match status" value="1"/>
</dbReference>
<evidence type="ECO:0000256" key="10">
    <source>
        <dbReference type="PROSITE-ProRule" id="PRU00552"/>
    </source>
</evidence>
<dbReference type="PROSITE" id="PS51192">
    <property type="entry name" value="HELICASE_ATP_BIND_1"/>
    <property type="match status" value="1"/>
</dbReference>
<comment type="function">
    <text evidence="8">ATP-binding RNA helicase involved in translation initiation. Remodels RNA in response to ADP and ATP concentrations by facilitating disruption, but also formation of RNA duplexes.</text>
</comment>
<dbReference type="FunFam" id="3.40.50.300:FF:000008">
    <property type="entry name" value="ATP-dependent RNA helicase RhlB"/>
    <property type="match status" value="1"/>
</dbReference>
<evidence type="ECO:0000256" key="6">
    <source>
        <dbReference type="ARBA" id="ARBA00024397"/>
    </source>
</evidence>
<dbReference type="EMBL" id="MCGE01000003">
    <property type="protein sequence ID" value="ORZ23148.1"/>
    <property type="molecule type" value="Genomic_DNA"/>
</dbReference>
<comment type="similarity">
    <text evidence="11">Belongs to the DEAD box helicase family.</text>
</comment>
<dbReference type="AlphaFoldDB" id="A0A1X2IVR8"/>
<evidence type="ECO:0000256" key="1">
    <source>
        <dbReference type="ARBA" id="ARBA00012552"/>
    </source>
</evidence>
<dbReference type="FunFam" id="3.40.50.300:FF:000397">
    <property type="entry name" value="Probable ATP-dependent RNA helicase DDX4"/>
    <property type="match status" value="1"/>
</dbReference>
<dbReference type="PANTHER" id="PTHR47958">
    <property type="entry name" value="ATP-DEPENDENT RNA HELICASE DBP3"/>
    <property type="match status" value="1"/>
</dbReference>
<evidence type="ECO:0000259" key="14">
    <source>
        <dbReference type="PROSITE" id="PS51195"/>
    </source>
</evidence>
<dbReference type="Pfam" id="PF00271">
    <property type="entry name" value="Helicase_C"/>
    <property type="match status" value="1"/>
</dbReference>
<evidence type="ECO:0000256" key="3">
    <source>
        <dbReference type="ARBA" id="ARBA00022801"/>
    </source>
</evidence>
<keyword evidence="16" id="KW-1185">Reference proteome</keyword>
<dbReference type="Proteomes" id="UP000193560">
    <property type="component" value="Unassembled WGS sequence"/>
</dbReference>
<evidence type="ECO:0000256" key="7">
    <source>
        <dbReference type="ARBA" id="ARBA00024405"/>
    </source>
</evidence>
<gene>
    <name evidence="15" type="ORF">BCR42DRAFT_343586</name>
</gene>
<dbReference type="InterPro" id="IPR000629">
    <property type="entry name" value="RNA-helicase_DEAD-box_CS"/>
</dbReference>
<dbReference type="InterPro" id="IPR014014">
    <property type="entry name" value="RNA_helicase_DEAD_Q_motif"/>
</dbReference>
<evidence type="ECO:0000256" key="5">
    <source>
        <dbReference type="ARBA" id="ARBA00022840"/>
    </source>
</evidence>
<evidence type="ECO:0000313" key="15">
    <source>
        <dbReference type="EMBL" id="ORZ23148.1"/>
    </source>
</evidence>
<organism evidence="15 16">
    <name type="scientific">Absidia repens</name>
    <dbReference type="NCBI Taxonomy" id="90262"/>
    <lineage>
        <taxon>Eukaryota</taxon>
        <taxon>Fungi</taxon>
        <taxon>Fungi incertae sedis</taxon>
        <taxon>Mucoromycota</taxon>
        <taxon>Mucoromycotina</taxon>
        <taxon>Mucoromycetes</taxon>
        <taxon>Mucorales</taxon>
        <taxon>Cunninghamellaceae</taxon>
        <taxon>Absidia</taxon>
    </lineage>
</organism>
<comment type="catalytic activity">
    <reaction evidence="9">
        <text>ATP + H2O = ADP + phosphate + H(+)</text>
        <dbReference type="Rhea" id="RHEA:13065"/>
        <dbReference type="ChEBI" id="CHEBI:15377"/>
        <dbReference type="ChEBI" id="CHEBI:15378"/>
        <dbReference type="ChEBI" id="CHEBI:30616"/>
        <dbReference type="ChEBI" id="CHEBI:43474"/>
        <dbReference type="ChEBI" id="CHEBI:456216"/>
        <dbReference type="EC" id="3.6.4.13"/>
    </reaction>
</comment>
<dbReference type="PROSITE" id="PS51195">
    <property type="entry name" value="Q_MOTIF"/>
    <property type="match status" value="1"/>
</dbReference>
<protein>
    <recommendedName>
        <fullName evidence="6">ATP-dependent RNA helicase DED1</fullName>
        <ecNumber evidence="1">3.6.4.13</ecNumber>
    </recommendedName>
    <alternativeName>
        <fullName evidence="7">ATP-dependent RNA helicase ded1</fullName>
    </alternativeName>
</protein>
<evidence type="ECO:0000256" key="9">
    <source>
        <dbReference type="ARBA" id="ARBA00047984"/>
    </source>
</evidence>
<keyword evidence="3 11" id="KW-0378">Hydrolase</keyword>
<evidence type="ECO:0000259" key="12">
    <source>
        <dbReference type="PROSITE" id="PS51192"/>
    </source>
</evidence>
<keyword evidence="4 11" id="KW-0347">Helicase</keyword>
<dbReference type="Gene3D" id="3.40.50.300">
    <property type="entry name" value="P-loop containing nucleotide triphosphate hydrolases"/>
    <property type="match status" value="2"/>
</dbReference>
<feature type="domain" description="DEAD-box RNA helicase Q" evidence="14">
    <location>
        <begin position="67"/>
        <end position="95"/>
    </location>
</feature>
<keyword evidence="5 11" id="KW-0067">ATP-binding</keyword>
<dbReference type="Pfam" id="PF00270">
    <property type="entry name" value="DEAD"/>
    <property type="match status" value="1"/>
</dbReference>
<proteinExistence type="inferred from homology"/>
<name>A0A1X2IVR8_9FUNG</name>
<dbReference type="InterPro" id="IPR014001">
    <property type="entry name" value="Helicase_ATP-bd"/>
</dbReference>
<dbReference type="STRING" id="90262.A0A1X2IVR8"/>
<evidence type="ECO:0000256" key="11">
    <source>
        <dbReference type="RuleBase" id="RU000492"/>
    </source>
</evidence>
<dbReference type="CDD" id="cd18787">
    <property type="entry name" value="SF2_C_DEAD"/>
    <property type="match status" value="1"/>
</dbReference>
<dbReference type="InterPro" id="IPR011545">
    <property type="entry name" value="DEAD/DEAH_box_helicase_dom"/>
</dbReference>
<evidence type="ECO:0000256" key="8">
    <source>
        <dbReference type="ARBA" id="ARBA00025161"/>
    </source>
</evidence>
<evidence type="ECO:0000313" key="16">
    <source>
        <dbReference type="Proteomes" id="UP000193560"/>
    </source>
</evidence>
<sequence length="485" mass="54228">MDSYKWGSSKKRYEWKKEYENGIAPRDKALEDDLFGNHAHVPSGLNFAKYDSIPAKVTGQNPPKSFESFEQANLHPVMKENIALARYAVPTPVQRNSISIVTAGRDLMACAQTGSGKTAAFLIPTCSSLFSRPDLITRGSTDGRRPTAKPLVLILAPTRELCSQIFDEARRFCYRSMLRPCAVYGGAGVQGQIQQVLIGCDVLVAAPGRLLDLIERGVISLVNLKYLVLDEADRMLDMGFEGTIREIVERKGVPKDRQTLMYSATFPRDIRALAKDFLQPDYLFLKIGRVGGTTTDITQKVIWVDENEKRDQLNKILLSQPPCRTLIFVDTKRAADSLDHYLYENKFPSTSIHGDRSQMEREDAILAFKSGTCPILVATAVVARGIDVKNVMHVVNFDMAQTIDEYIHRIGRTARVGNAGLATSFFNNKNMGVAQDLTKVLQECKQEIPSFLTQYISKQLRFRDDDDDEDVSAHLSNMSLGTTSW</sequence>
<feature type="domain" description="Helicase ATP-binding" evidence="12">
    <location>
        <begin position="98"/>
        <end position="284"/>
    </location>
</feature>
<keyword evidence="2 11" id="KW-0547">Nucleotide-binding</keyword>
<feature type="domain" description="Helicase C-terminal" evidence="13">
    <location>
        <begin position="296"/>
        <end position="456"/>
    </location>
</feature>